<sequence length="247" mass="27265">MKSPPIRFIQDFGDVRSLGAVLTKTLPLDLSSYGFTPPLLSLPVIHPALLSSIVDMQNSSTKYLSIDPGESGKFNQSESNNNESTQPQVSSSRSDSDSTVSPTAHRHNVIVKNHAKRKKELVKDSAYWERRRKNNDAAKKSRDSRRQKEDDMACRAATLEQENIKLRAELEQLKNETGHLRALMLHAPVKAPLTIHHPIGSSSLHSNLSMIAAPSVITTTDFCGSLPHLPFTAGPQRNTVLVNNVKT</sequence>
<dbReference type="InterPro" id="IPR004827">
    <property type="entry name" value="bZIP"/>
</dbReference>
<dbReference type="EMBL" id="JAVFWL010000005">
    <property type="protein sequence ID" value="KAK6754664.1"/>
    <property type="molecule type" value="Genomic_DNA"/>
</dbReference>
<feature type="compositionally biased region" description="Basic residues" evidence="7">
    <location>
        <begin position="104"/>
        <end position="120"/>
    </location>
</feature>
<keyword evidence="4" id="KW-0804">Transcription</keyword>
<feature type="compositionally biased region" description="Low complexity" evidence="7">
    <location>
        <begin position="77"/>
        <end position="102"/>
    </location>
</feature>
<dbReference type="PROSITE" id="PS50217">
    <property type="entry name" value="BZIP"/>
    <property type="match status" value="1"/>
</dbReference>
<dbReference type="Proteomes" id="UP001303046">
    <property type="component" value="Unassembled WGS sequence"/>
</dbReference>
<dbReference type="Gene3D" id="1.20.5.170">
    <property type="match status" value="1"/>
</dbReference>
<evidence type="ECO:0000313" key="10">
    <source>
        <dbReference type="Proteomes" id="UP001303046"/>
    </source>
</evidence>
<keyword evidence="6" id="KW-0175">Coiled coil</keyword>
<dbReference type="Pfam" id="PF07716">
    <property type="entry name" value="bZIP_2"/>
    <property type="match status" value="1"/>
</dbReference>
<dbReference type="CDD" id="cd14695">
    <property type="entry name" value="bZIP_HLF"/>
    <property type="match status" value="1"/>
</dbReference>
<evidence type="ECO:0000256" key="5">
    <source>
        <dbReference type="ARBA" id="ARBA00023242"/>
    </source>
</evidence>
<evidence type="ECO:0000256" key="4">
    <source>
        <dbReference type="ARBA" id="ARBA00023163"/>
    </source>
</evidence>
<dbReference type="InterPro" id="IPR046347">
    <property type="entry name" value="bZIP_sf"/>
</dbReference>
<comment type="subcellular location">
    <subcellularLocation>
        <location evidence="1">Nucleus</location>
    </subcellularLocation>
</comment>
<accession>A0ABR1DW71</accession>
<organism evidence="9 10">
    <name type="scientific">Necator americanus</name>
    <name type="common">Human hookworm</name>
    <dbReference type="NCBI Taxonomy" id="51031"/>
    <lineage>
        <taxon>Eukaryota</taxon>
        <taxon>Metazoa</taxon>
        <taxon>Ecdysozoa</taxon>
        <taxon>Nematoda</taxon>
        <taxon>Chromadorea</taxon>
        <taxon>Rhabditida</taxon>
        <taxon>Rhabditina</taxon>
        <taxon>Rhabditomorpha</taxon>
        <taxon>Strongyloidea</taxon>
        <taxon>Ancylostomatidae</taxon>
        <taxon>Bunostominae</taxon>
        <taxon>Necator</taxon>
    </lineage>
</organism>
<feature type="coiled-coil region" evidence="6">
    <location>
        <begin position="156"/>
        <end position="183"/>
    </location>
</feature>
<dbReference type="PANTHER" id="PTHR11988">
    <property type="entry name" value="THYROTROPH EMBRYONIC FACTOR RELATED"/>
    <property type="match status" value="1"/>
</dbReference>
<evidence type="ECO:0000256" key="6">
    <source>
        <dbReference type="SAM" id="Coils"/>
    </source>
</evidence>
<protein>
    <recommendedName>
        <fullName evidence="8">BZIP domain-containing protein</fullName>
    </recommendedName>
</protein>
<name>A0ABR1DW71_NECAM</name>
<dbReference type="InterPro" id="IPR040223">
    <property type="entry name" value="PAR_bZIP"/>
</dbReference>
<reference evidence="9 10" key="1">
    <citation type="submission" date="2023-08" db="EMBL/GenBank/DDBJ databases">
        <title>A Necator americanus chromosomal reference genome.</title>
        <authorList>
            <person name="Ilik V."/>
            <person name="Petrzelkova K.J."/>
            <person name="Pardy F."/>
            <person name="Fuh T."/>
            <person name="Niatou-Singa F.S."/>
            <person name="Gouil Q."/>
            <person name="Baker L."/>
            <person name="Ritchie M.E."/>
            <person name="Jex A.R."/>
            <person name="Gazzola D."/>
            <person name="Li H."/>
            <person name="Toshio Fujiwara R."/>
            <person name="Zhan B."/>
            <person name="Aroian R.V."/>
            <person name="Pafco B."/>
            <person name="Schwarz E.M."/>
        </authorList>
    </citation>
    <scope>NUCLEOTIDE SEQUENCE [LARGE SCALE GENOMIC DNA]</scope>
    <source>
        <strain evidence="9 10">Aroian</strain>
        <tissue evidence="9">Whole animal</tissue>
    </source>
</reference>
<proteinExistence type="predicted"/>
<comment type="caution">
    <text evidence="9">The sequence shown here is derived from an EMBL/GenBank/DDBJ whole genome shotgun (WGS) entry which is preliminary data.</text>
</comment>
<dbReference type="SMART" id="SM00338">
    <property type="entry name" value="BRLZ"/>
    <property type="match status" value="1"/>
</dbReference>
<evidence type="ECO:0000313" key="9">
    <source>
        <dbReference type="EMBL" id="KAK6754664.1"/>
    </source>
</evidence>
<gene>
    <name evidence="9" type="primary">Necator_chrV.g18361</name>
    <name evidence="9" type="ORF">RB195_013570</name>
</gene>
<dbReference type="SUPFAM" id="SSF57959">
    <property type="entry name" value="Leucine zipper domain"/>
    <property type="match status" value="1"/>
</dbReference>
<dbReference type="PANTHER" id="PTHR11988:SF48">
    <property type="entry name" value="BZIP DOMAIN-CONTAINING PROTEIN"/>
    <property type="match status" value="1"/>
</dbReference>
<feature type="region of interest" description="Disordered" evidence="7">
    <location>
        <begin position="64"/>
        <end position="151"/>
    </location>
</feature>
<keyword evidence="10" id="KW-1185">Reference proteome</keyword>
<keyword evidence="2" id="KW-0805">Transcription regulation</keyword>
<evidence type="ECO:0000256" key="7">
    <source>
        <dbReference type="SAM" id="MobiDB-lite"/>
    </source>
</evidence>
<keyword evidence="5" id="KW-0539">Nucleus</keyword>
<keyword evidence="3" id="KW-0238">DNA-binding</keyword>
<evidence type="ECO:0000256" key="1">
    <source>
        <dbReference type="ARBA" id="ARBA00004123"/>
    </source>
</evidence>
<evidence type="ECO:0000259" key="8">
    <source>
        <dbReference type="PROSITE" id="PS50217"/>
    </source>
</evidence>
<feature type="domain" description="BZIP" evidence="8">
    <location>
        <begin position="124"/>
        <end position="187"/>
    </location>
</feature>
<feature type="compositionally biased region" description="Basic and acidic residues" evidence="7">
    <location>
        <begin position="121"/>
        <end position="151"/>
    </location>
</feature>
<evidence type="ECO:0000256" key="2">
    <source>
        <dbReference type="ARBA" id="ARBA00023015"/>
    </source>
</evidence>
<evidence type="ECO:0000256" key="3">
    <source>
        <dbReference type="ARBA" id="ARBA00023125"/>
    </source>
</evidence>